<proteinExistence type="predicted"/>
<keyword evidence="2" id="KW-1185">Reference proteome</keyword>
<dbReference type="AlphaFoldDB" id="A0A2H3C2F2"/>
<organism evidence="1 2">
    <name type="scientific">Armillaria solidipes</name>
    <dbReference type="NCBI Taxonomy" id="1076256"/>
    <lineage>
        <taxon>Eukaryota</taxon>
        <taxon>Fungi</taxon>
        <taxon>Dikarya</taxon>
        <taxon>Basidiomycota</taxon>
        <taxon>Agaricomycotina</taxon>
        <taxon>Agaricomycetes</taxon>
        <taxon>Agaricomycetidae</taxon>
        <taxon>Agaricales</taxon>
        <taxon>Marasmiineae</taxon>
        <taxon>Physalacriaceae</taxon>
        <taxon>Armillaria</taxon>
    </lineage>
</organism>
<protein>
    <submittedName>
        <fullName evidence="1">Uncharacterized protein</fullName>
    </submittedName>
</protein>
<gene>
    <name evidence="1" type="ORF">ARMSODRAFT_269339</name>
</gene>
<reference evidence="2" key="1">
    <citation type="journal article" date="2017" name="Nat. Ecol. Evol.">
        <title>Genome expansion and lineage-specific genetic innovations in the forest pathogenic fungi Armillaria.</title>
        <authorList>
            <person name="Sipos G."/>
            <person name="Prasanna A.N."/>
            <person name="Walter M.C."/>
            <person name="O'Connor E."/>
            <person name="Balint B."/>
            <person name="Krizsan K."/>
            <person name="Kiss B."/>
            <person name="Hess J."/>
            <person name="Varga T."/>
            <person name="Slot J."/>
            <person name="Riley R."/>
            <person name="Boka B."/>
            <person name="Rigling D."/>
            <person name="Barry K."/>
            <person name="Lee J."/>
            <person name="Mihaltcheva S."/>
            <person name="LaButti K."/>
            <person name="Lipzen A."/>
            <person name="Waldron R."/>
            <person name="Moloney N.M."/>
            <person name="Sperisen C."/>
            <person name="Kredics L."/>
            <person name="Vagvoelgyi C."/>
            <person name="Patrignani A."/>
            <person name="Fitzpatrick D."/>
            <person name="Nagy I."/>
            <person name="Doyle S."/>
            <person name="Anderson J.B."/>
            <person name="Grigoriev I.V."/>
            <person name="Gueldener U."/>
            <person name="Muensterkoetter M."/>
            <person name="Nagy L.G."/>
        </authorList>
    </citation>
    <scope>NUCLEOTIDE SEQUENCE [LARGE SCALE GENOMIC DNA]</scope>
    <source>
        <strain evidence="2">28-4</strain>
    </source>
</reference>
<evidence type="ECO:0000313" key="1">
    <source>
        <dbReference type="EMBL" id="PBK77245.1"/>
    </source>
</evidence>
<accession>A0A2H3C2F2</accession>
<evidence type="ECO:0000313" key="2">
    <source>
        <dbReference type="Proteomes" id="UP000218334"/>
    </source>
</evidence>
<sequence length="104" mass="11506">MAFCLKLFLPDVNFATGCATQRVNWPVGVHWQRLLAVSLGGRPRISRRFSNILDVARIGIDLCILTANTTLISVRSCTMNGRARVGVSELSQGLDIRHSIQILQ</sequence>
<dbReference type="Proteomes" id="UP000218334">
    <property type="component" value="Unassembled WGS sequence"/>
</dbReference>
<name>A0A2H3C2F2_9AGAR</name>
<dbReference type="EMBL" id="KZ293416">
    <property type="protein sequence ID" value="PBK77245.1"/>
    <property type="molecule type" value="Genomic_DNA"/>
</dbReference>